<protein>
    <recommendedName>
        <fullName evidence="2">DNA-(apurinic or apyrimidinic site) lyase</fullName>
        <ecNumber evidence="2">4.2.99.18</ecNumber>
    </recommendedName>
</protein>
<keyword evidence="3" id="KW-0227">DNA damage</keyword>
<dbReference type="GO" id="GO:0140078">
    <property type="term" value="F:class I DNA-(apurinic or apyrimidinic site) endonuclease activity"/>
    <property type="evidence" value="ECO:0007669"/>
    <property type="project" value="UniProtKB-EC"/>
</dbReference>
<keyword evidence="9 12" id="KW-0326">Glycosidase</keyword>
<dbReference type="Gene3D" id="1.10.8.50">
    <property type="match status" value="1"/>
</dbReference>
<evidence type="ECO:0000256" key="2">
    <source>
        <dbReference type="ARBA" id="ARBA00012720"/>
    </source>
</evidence>
<dbReference type="InterPro" id="IPR010979">
    <property type="entry name" value="Ribosomal_uS13-like_H2TH"/>
</dbReference>
<keyword evidence="12" id="KW-0540">Nuclease</keyword>
<evidence type="ECO:0000259" key="11">
    <source>
        <dbReference type="SMART" id="SM01232"/>
    </source>
</evidence>
<dbReference type="InterPro" id="IPR015886">
    <property type="entry name" value="H2TH_FPG"/>
</dbReference>
<reference evidence="12 13" key="1">
    <citation type="submission" date="2019-02" db="EMBL/GenBank/DDBJ databases">
        <title>Deep-cultivation of Planctomycetes and their phenomic and genomic characterization uncovers novel biology.</title>
        <authorList>
            <person name="Wiegand S."/>
            <person name="Jogler M."/>
            <person name="Boedeker C."/>
            <person name="Pinto D."/>
            <person name="Vollmers J."/>
            <person name="Rivas-Marin E."/>
            <person name="Kohn T."/>
            <person name="Peeters S.H."/>
            <person name="Heuer A."/>
            <person name="Rast P."/>
            <person name="Oberbeckmann S."/>
            <person name="Bunk B."/>
            <person name="Jeske O."/>
            <person name="Meyerdierks A."/>
            <person name="Storesund J.E."/>
            <person name="Kallscheuer N."/>
            <person name="Luecker S."/>
            <person name="Lage O.M."/>
            <person name="Pohl T."/>
            <person name="Merkel B.J."/>
            <person name="Hornburger P."/>
            <person name="Mueller R.-W."/>
            <person name="Bruemmer F."/>
            <person name="Labrenz M."/>
            <person name="Spormann A.M."/>
            <person name="Op den Camp H."/>
            <person name="Overmann J."/>
            <person name="Amann R."/>
            <person name="Jetten M.S.M."/>
            <person name="Mascher T."/>
            <person name="Medema M.H."/>
            <person name="Devos D.P."/>
            <person name="Kaster A.-K."/>
            <person name="Ovreas L."/>
            <person name="Rohde M."/>
            <person name="Galperin M.Y."/>
            <person name="Jogler C."/>
        </authorList>
    </citation>
    <scope>NUCLEOTIDE SEQUENCE [LARGE SCALE GENOMIC DNA]</scope>
    <source>
        <strain evidence="12 13">CA12</strain>
    </source>
</reference>
<evidence type="ECO:0000256" key="9">
    <source>
        <dbReference type="ARBA" id="ARBA00023295"/>
    </source>
</evidence>
<keyword evidence="8" id="KW-0511">Multifunctional enzyme</keyword>
<dbReference type="SMART" id="SM01232">
    <property type="entry name" value="H2TH"/>
    <property type="match status" value="1"/>
</dbReference>
<dbReference type="SUPFAM" id="SSF46946">
    <property type="entry name" value="S13-like H2TH domain"/>
    <property type="match status" value="1"/>
</dbReference>
<evidence type="ECO:0000256" key="8">
    <source>
        <dbReference type="ARBA" id="ARBA00023268"/>
    </source>
</evidence>
<name>A0A517PAA6_9PLAN</name>
<feature type="domain" description="Formamidopyrimidine-DNA glycosylase catalytic" evidence="10">
    <location>
        <begin position="2"/>
        <end position="132"/>
    </location>
</feature>
<sequence>MPEGHKVHHLAAQHRAAFAGADYAVSSPQGRFRTGAAELDGLRLVDVSAHGKHLFYEFGGEDEPGSSSFLHVHLGRYGKFAPLTRPVPEPVGAVRVRLVRTDDGAGRLPPTPGAQDPGPVVGFDLRGPTACETLAPHEVEAIHDRLGPDPLAPRRGDEARVRAAFAKSKKPAGALIMDQPVVSGVGNIFRAEAFYELRMDPARPANSLSDEEFAALWRTIKRQMKTGLEYGKIVTRTAREAGKSRAELTGMDRFRIYRQPRCPRCGDETHVWELGGRTMYACRRCQGVAG</sequence>
<dbReference type="AlphaFoldDB" id="A0A517PAA6"/>
<keyword evidence="4 12" id="KW-0378">Hydrolase</keyword>
<comment type="similarity">
    <text evidence="1">Belongs to the FPG family.</text>
</comment>
<dbReference type="GO" id="GO:0008270">
    <property type="term" value="F:zinc ion binding"/>
    <property type="evidence" value="ECO:0007669"/>
    <property type="project" value="InterPro"/>
</dbReference>
<keyword evidence="12" id="KW-0255">Endonuclease</keyword>
<keyword evidence="13" id="KW-1185">Reference proteome</keyword>
<dbReference type="EC" id="4.2.99.18" evidence="2"/>
<feature type="domain" description="Formamidopyrimidine-DNA glycosylase H2TH DNA-binding" evidence="11">
    <location>
        <begin position="146"/>
        <end position="239"/>
    </location>
</feature>
<dbReference type="GO" id="GO:0003684">
    <property type="term" value="F:damaged DNA binding"/>
    <property type="evidence" value="ECO:0007669"/>
    <property type="project" value="InterPro"/>
</dbReference>
<dbReference type="OrthoDB" id="9800855at2"/>
<evidence type="ECO:0000259" key="10">
    <source>
        <dbReference type="SMART" id="SM00898"/>
    </source>
</evidence>
<dbReference type="PANTHER" id="PTHR42697">
    <property type="entry name" value="ENDONUCLEASE 8"/>
    <property type="match status" value="1"/>
</dbReference>
<dbReference type="Pfam" id="PF06831">
    <property type="entry name" value="H2TH"/>
    <property type="match status" value="1"/>
</dbReference>
<proteinExistence type="inferred from homology"/>
<dbReference type="InterPro" id="IPR012319">
    <property type="entry name" value="FPG_cat"/>
</dbReference>
<evidence type="ECO:0000256" key="7">
    <source>
        <dbReference type="ARBA" id="ARBA00023239"/>
    </source>
</evidence>
<evidence type="ECO:0000256" key="3">
    <source>
        <dbReference type="ARBA" id="ARBA00022763"/>
    </source>
</evidence>
<dbReference type="SMART" id="SM00898">
    <property type="entry name" value="Fapy_DNA_glyco"/>
    <property type="match status" value="1"/>
</dbReference>
<dbReference type="GO" id="GO:0006284">
    <property type="term" value="P:base-excision repair"/>
    <property type="evidence" value="ECO:0007669"/>
    <property type="project" value="InterPro"/>
</dbReference>
<evidence type="ECO:0000313" key="12">
    <source>
        <dbReference type="EMBL" id="QDT16306.1"/>
    </source>
</evidence>
<evidence type="ECO:0000256" key="4">
    <source>
        <dbReference type="ARBA" id="ARBA00022801"/>
    </source>
</evidence>
<dbReference type="SUPFAM" id="SSF81624">
    <property type="entry name" value="N-terminal domain of MutM-like DNA repair proteins"/>
    <property type="match status" value="1"/>
</dbReference>
<dbReference type="EMBL" id="CP036265">
    <property type="protein sequence ID" value="QDT16306.1"/>
    <property type="molecule type" value="Genomic_DNA"/>
</dbReference>
<evidence type="ECO:0000256" key="1">
    <source>
        <dbReference type="ARBA" id="ARBA00009409"/>
    </source>
</evidence>
<dbReference type="PANTHER" id="PTHR42697:SF1">
    <property type="entry name" value="ENDONUCLEASE 8"/>
    <property type="match status" value="1"/>
</dbReference>
<dbReference type="InterPro" id="IPR035937">
    <property type="entry name" value="FPG_N"/>
</dbReference>
<evidence type="ECO:0000256" key="6">
    <source>
        <dbReference type="ARBA" id="ARBA00023204"/>
    </source>
</evidence>
<dbReference type="GO" id="GO:0000703">
    <property type="term" value="F:oxidized pyrimidine nucleobase lesion DNA N-glycosylase activity"/>
    <property type="evidence" value="ECO:0007669"/>
    <property type="project" value="TreeGrafter"/>
</dbReference>
<evidence type="ECO:0000313" key="13">
    <source>
        <dbReference type="Proteomes" id="UP000318741"/>
    </source>
</evidence>
<dbReference type="CDD" id="cd08970">
    <property type="entry name" value="AcNei1_N"/>
    <property type="match status" value="1"/>
</dbReference>
<dbReference type="RefSeq" id="WP_145359147.1">
    <property type="nucleotide sequence ID" value="NZ_CP036265.1"/>
</dbReference>
<dbReference type="Pfam" id="PF01149">
    <property type="entry name" value="Fapy_DNA_glyco"/>
    <property type="match status" value="1"/>
</dbReference>
<keyword evidence="6" id="KW-0234">DNA repair</keyword>
<dbReference type="Proteomes" id="UP000318741">
    <property type="component" value="Chromosome"/>
</dbReference>
<accession>A0A517PAA6</accession>
<keyword evidence="7" id="KW-0456">Lyase</keyword>
<organism evidence="12 13">
    <name type="scientific">Alienimonas californiensis</name>
    <dbReference type="NCBI Taxonomy" id="2527989"/>
    <lineage>
        <taxon>Bacteria</taxon>
        <taxon>Pseudomonadati</taxon>
        <taxon>Planctomycetota</taxon>
        <taxon>Planctomycetia</taxon>
        <taxon>Planctomycetales</taxon>
        <taxon>Planctomycetaceae</taxon>
        <taxon>Alienimonas</taxon>
    </lineage>
</organism>
<keyword evidence="5" id="KW-0238">DNA-binding</keyword>
<dbReference type="Gene3D" id="3.20.190.10">
    <property type="entry name" value="MutM-like, N-terminal"/>
    <property type="match status" value="1"/>
</dbReference>
<dbReference type="KEGG" id="acaf:CA12_24070"/>
<evidence type="ECO:0000256" key="5">
    <source>
        <dbReference type="ARBA" id="ARBA00023125"/>
    </source>
</evidence>
<gene>
    <name evidence="12" type="primary">nei1</name>
    <name evidence="12" type="ORF">CA12_24070</name>
</gene>